<feature type="region of interest" description="Disordered" evidence="3">
    <location>
        <begin position="1174"/>
        <end position="1276"/>
    </location>
</feature>
<feature type="repeat" description="PPR" evidence="2">
    <location>
        <begin position="716"/>
        <end position="750"/>
    </location>
</feature>
<feature type="compositionally biased region" description="Acidic residues" evidence="3">
    <location>
        <begin position="1204"/>
        <end position="1219"/>
    </location>
</feature>
<evidence type="ECO:0000313" key="4">
    <source>
        <dbReference type="EMBL" id="ETS61023.1"/>
    </source>
</evidence>
<feature type="region of interest" description="Disordered" evidence="3">
    <location>
        <begin position="41"/>
        <end position="189"/>
    </location>
</feature>
<dbReference type="PANTHER" id="PTHR47938">
    <property type="entry name" value="RESPIRATORY COMPLEX I CHAPERONE (CIA84), PUTATIVE (AFU_ORTHOLOGUE AFUA_2G06020)-RELATED"/>
    <property type="match status" value="1"/>
</dbReference>
<evidence type="ECO:0008006" key="6">
    <source>
        <dbReference type="Google" id="ProtNLM"/>
    </source>
</evidence>
<dbReference type="InterPro" id="IPR019734">
    <property type="entry name" value="TPR_rpt"/>
</dbReference>
<accession>W3VH88</accession>
<organism evidence="4 5">
    <name type="scientific">Moesziomyces aphidis</name>
    <name type="common">Pseudozyma aphidis</name>
    <dbReference type="NCBI Taxonomy" id="84754"/>
    <lineage>
        <taxon>Eukaryota</taxon>
        <taxon>Fungi</taxon>
        <taxon>Dikarya</taxon>
        <taxon>Basidiomycota</taxon>
        <taxon>Ustilaginomycotina</taxon>
        <taxon>Ustilaginomycetes</taxon>
        <taxon>Ustilaginales</taxon>
        <taxon>Ustilaginaceae</taxon>
        <taxon>Moesziomyces</taxon>
    </lineage>
</organism>
<proteinExistence type="predicted"/>
<feature type="region of interest" description="Disordered" evidence="3">
    <location>
        <begin position="1054"/>
        <end position="1076"/>
    </location>
</feature>
<evidence type="ECO:0000256" key="3">
    <source>
        <dbReference type="SAM" id="MobiDB-lite"/>
    </source>
</evidence>
<evidence type="ECO:0000256" key="1">
    <source>
        <dbReference type="PROSITE-ProRule" id="PRU00339"/>
    </source>
</evidence>
<sequence length="1376" mass="152371">MRPPPIPSPIRPVASHSDSLLSLLALASTICRLAARIQSIDAQPPPDSANTPRALPLRRLVGPAGRSHRSRIPVSGVESAVTLRSSRPGVATVRPRRAASHLQLATAKAPSLRSRSTWAPSQSQDNPAETVLSDENRPSSAAPPHRDPIDPSPPEPPSGSTSPQGLLPASTADAHTDSPASSHGSRPAHWQADWLPKHSSEPDEAIVGLVDLNRRFEQILKDEPKRFAELQEQENLNGFEARRILGHRLWQVYQNHAHKQALPLHVRIGVAKSLARAVHLVTTNHVTLFKKAFRYLFSRRIRAIYKDCQVFLERTGNPPLSSPRKSQLRFSIRMLEPTYLALDAKPLAALKAMDTVLRECRPDIYQMKDLRKKHVHLSTVDRALIAILDSLVFEVRCPSDAAQIAARIRSQASFFDDTTMLQDVLDGQIDATESQQPIEDALKWYATSPHAFLFSHPAFRHARSSLLFCLSHHRDAAGLIERLGDEFDASDPAFASTCEIVLRAALIYKGSTAALELYDELWSMGVPLHPTLLSRIIREAHGQDPSARLEALLNRSTANGQKVPARLLRTVAEGWALRNRMDRVAPILAKLRRGKSKKHEAFEHRLYMQLFAARGDIKGLVARLAILHDFQALETRDCQAGKKPLGAKEFGLLLKACNRNNDAESAEHFLSEAVDRGIKLRASDYNSLIDTYARRADIDTALSIFEQMRDVGIQPDKYTYTILIQGFALRRDPDAAAHTLRAMVAAGHTPDRITYAALLNCYVESGVYGAAIRLFGWMQRRRDARIRPSIEVCNMILKAYVLSALPVQKVMRFVSSVRRAGLQPNAQTYALMLQSACDAGLMHIAEDVFSEAENVLPNPREGGVGQGANLFHFTIMIHGYLRLGDQTEAKEYFDEMQRRKLRPSAITWSVMVHSYARSDNDVNYNLASTLVSQLVSNEDSKAFKPSSMAELQTQVGVDDSYKAGDVDAPLARKGPSFAVLHTVLMAAQARRGEPEMVERTMERLASSTTGLTVLQMTPLLDAYRRVDDVESALLLFEQIYKVALETASIGRDRVYAHSPPGSQPSAPGSGGEGEAEGVTIRRLDANSRALLCMPISLMIDVLSTAGRHEEIARIWTRAKQDGFGFDASNWNHLAASMARAGQLEEALSVVERVLYHEPPRSWMHERAAADLKARNAKVAAEAESSKDWKSDEDEANDGHKSAADDGDEFDPQVAEDELDPASKHRSDAASVPSRPPNRRYESRSDDDPYTELPLVRRGTVDDDVVSEIGGSSEAGEDYAEPSAFYLDANSGLPDVRELVGSDMERLSPWYAHFDTMEAISRGLAETGEASSVVALLDRFPTAASLIDRHERKVEIMRERQREEAVRSARDLIDGRS</sequence>
<keyword evidence="5" id="KW-1185">Reference proteome</keyword>
<keyword evidence="1" id="KW-0802">TPR repeat</keyword>
<feature type="repeat" description="PPR" evidence="2">
    <location>
        <begin position="869"/>
        <end position="903"/>
    </location>
</feature>
<feature type="repeat" description="PPR" evidence="2">
    <location>
        <begin position="681"/>
        <end position="715"/>
    </location>
</feature>
<dbReference type="NCBIfam" id="TIGR00756">
    <property type="entry name" value="PPR"/>
    <property type="match status" value="3"/>
</dbReference>
<comment type="caution">
    <text evidence="4">The sequence shown here is derived from an EMBL/GenBank/DDBJ whole genome shotgun (WGS) entry which is preliminary data.</text>
</comment>
<dbReference type="Proteomes" id="UP000019462">
    <property type="component" value="Unassembled WGS sequence"/>
</dbReference>
<feature type="compositionally biased region" description="Polar residues" evidence="3">
    <location>
        <begin position="113"/>
        <end position="127"/>
    </location>
</feature>
<dbReference type="InterPro" id="IPR011990">
    <property type="entry name" value="TPR-like_helical_dom_sf"/>
</dbReference>
<dbReference type="OrthoDB" id="185373at2759"/>
<dbReference type="Gene3D" id="1.25.40.10">
    <property type="entry name" value="Tetratricopeptide repeat domain"/>
    <property type="match status" value="3"/>
</dbReference>
<dbReference type="GO" id="GO:0140053">
    <property type="term" value="P:mitochondrial gene expression"/>
    <property type="evidence" value="ECO:0007669"/>
    <property type="project" value="TreeGrafter"/>
</dbReference>
<feature type="repeat" description="PPR" evidence="2">
    <location>
        <begin position="751"/>
        <end position="781"/>
    </location>
</feature>
<protein>
    <recommendedName>
        <fullName evidence="6">Pentacotripeptide-repeat region of PRORP domain-containing protein</fullName>
    </recommendedName>
</protein>
<name>W3VH88_MOEAP</name>
<dbReference type="PROSITE" id="PS51375">
    <property type="entry name" value="PPR"/>
    <property type="match status" value="4"/>
</dbReference>
<dbReference type="PANTHER" id="PTHR47938:SF35">
    <property type="entry name" value="PENTATRICOPEPTIDE REPEAT-CONTAINING PROTEIN 4, MITOCHONDRIAL-RELATED"/>
    <property type="match status" value="1"/>
</dbReference>
<dbReference type="GO" id="GO:0005739">
    <property type="term" value="C:mitochondrion"/>
    <property type="evidence" value="ECO:0007669"/>
    <property type="project" value="TreeGrafter"/>
</dbReference>
<dbReference type="HOGENOM" id="CLU_256218_0_0_1"/>
<reference evidence="4 5" key="1">
    <citation type="journal article" date="2014" name="Genome Announc.">
        <title>Genome sequence of the basidiomycetous fungus Pseudozyma aphidis DSM70725, an efficient producer of biosurfactant mannosylerythritol lipids.</title>
        <authorList>
            <person name="Lorenz S."/>
            <person name="Guenther M."/>
            <person name="Grumaz C."/>
            <person name="Rupp S."/>
            <person name="Zibek S."/>
            <person name="Sohn K."/>
        </authorList>
    </citation>
    <scope>NUCLEOTIDE SEQUENCE [LARGE SCALE GENOMIC DNA]</scope>
    <source>
        <strain evidence="5">ATCC 32657 / CBS 517.83 / DSM 70725 / JCM 10318 / NBRC 10182 / NRRL Y-7954 / St-0401</strain>
    </source>
</reference>
<evidence type="ECO:0000256" key="2">
    <source>
        <dbReference type="PROSITE-ProRule" id="PRU00708"/>
    </source>
</evidence>
<dbReference type="Pfam" id="PF13041">
    <property type="entry name" value="PPR_2"/>
    <property type="match status" value="2"/>
</dbReference>
<dbReference type="Pfam" id="PF13812">
    <property type="entry name" value="PPR_3"/>
    <property type="match status" value="1"/>
</dbReference>
<evidence type="ECO:0000313" key="5">
    <source>
        <dbReference type="Proteomes" id="UP000019462"/>
    </source>
</evidence>
<gene>
    <name evidence="4" type="ORF">PaG_04959</name>
</gene>
<dbReference type="InterPro" id="IPR002885">
    <property type="entry name" value="PPR_rpt"/>
</dbReference>
<dbReference type="GO" id="GO:0003729">
    <property type="term" value="F:mRNA binding"/>
    <property type="evidence" value="ECO:0007669"/>
    <property type="project" value="TreeGrafter"/>
</dbReference>
<feature type="repeat" description="TPR" evidence="1">
    <location>
        <begin position="1127"/>
        <end position="1160"/>
    </location>
</feature>
<dbReference type="EMBL" id="AWNI01000022">
    <property type="protein sequence ID" value="ETS61023.1"/>
    <property type="molecule type" value="Genomic_DNA"/>
</dbReference>
<dbReference type="PROSITE" id="PS50005">
    <property type="entry name" value="TPR"/>
    <property type="match status" value="1"/>
</dbReference>
<dbReference type="Pfam" id="PF01535">
    <property type="entry name" value="PPR"/>
    <property type="match status" value="1"/>
</dbReference>
<feature type="compositionally biased region" description="Low complexity" evidence="3">
    <location>
        <begin position="1058"/>
        <end position="1067"/>
    </location>
</feature>